<dbReference type="PANTHER" id="PTHR13336">
    <property type="entry name" value="OVARIAN CARCINOMA IMMUNOREACTIVE ANTIGEN"/>
    <property type="match status" value="1"/>
</dbReference>
<comment type="caution">
    <text evidence="4">The sequence shown here is derived from an EMBL/GenBank/DDBJ whole genome shotgun (WGS) entry which is preliminary data.</text>
</comment>
<evidence type="ECO:0000313" key="5">
    <source>
        <dbReference type="Proteomes" id="UP001162483"/>
    </source>
</evidence>
<evidence type="ECO:0000256" key="1">
    <source>
        <dbReference type="SAM" id="MobiDB-lite"/>
    </source>
</evidence>
<dbReference type="InterPro" id="IPR009764">
    <property type="entry name" value="OCIA_dom"/>
</dbReference>
<gene>
    <name evidence="4" type="ORF">SPARVUS_LOCUS2981123</name>
</gene>
<keyword evidence="5" id="KW-1185">Reference proteome</keyword>
<sequence>MATTHFLISKGIFAKSARLGSFPKIAIVGYLGYMTGVMSYIKTCEDKLMKLENSKLGEHIRRNRLKTNVHSSGFSHDVATKQSSLHGSSAPVPESPSSVYSNQYESSAVDVPFGTSMSESSPTGISDNIAQGPEFYEEKQGKPPSVTYEELRNKNRGVYDVLKPQTPERPIQRRTPTIEAKKNKYGDVWEE</sequence>
<keyword evidence="2" id="KW-1133">Transmembrane helix</keyword>
<feature type="domain" description="OCIA" evidence="3">
    <location>
        <begin position="1"/>
        <end position="55"/>
    </location>
</feature>
<keyword evidence="2" id="KW-0812">Transmembrane</keyword>
<dbReference type="Pfam" id="PF07051">
    <property type="entry name" value="OCIA"/>
    <property type="match status" value="1"/>
</dbReference>
<dbReference type="InterPro" id="IPR040187">
    <property type="entry name" value="OCAD1/2"/>
</dbReference>
<protein>
    <recommendedName>
        <fullName evidence="3">OCIA domain-containing protein</fullName>
    </recommendedName>
</protein>
<accession>A0ABN9BIJ4</accession>
<feature type="transmembrane region" description="Helical" evidence="2">
    <location>
        <begin position="21"/>
        <end position="41"/>
    </location>
</feature>
<feature type="compositionally biased region" description="Basic and acidic residues" evidence="1">
    <location>
        <begin position="179"/>
        <end position="191"/>
    </location>
</feature>
<keyword evidence="2" id="KW-0472">Membrane</keyword>
<proteinExistence type="predicted"/>
<name>A0ABN9BIJ4_9NEOB</name>
<dbReference type="EMBL" id="CATNWA010004258">
    <property type="protein sequence ID" value="CAI9547393.1"/>
    <property type="molecule type" value="Genomic_DNA"/>
</dbReference>
<dbReference type="Proteomes" id="UP001162483">
    <property type="component" value="Unassembled WGS sequence"/>
</dbReference>
<organism evidence="4 5">
    <name type="scientific">Staurois parvus</name>
    <dbReference type="NCBI Taxonomy" id="386267"/>
    <lineage>
        <taxon>Eukaryota</taxon>
        <taxon>Metazoa</taxon>
        <taxon>Chordata</taxon>
        <taxon>Craniata</taxon>
        <taxon>Vertebrata</taxon>
        <taxon>Euteleostomi</taxon>
        <taxon>Amphibia</taxon>
        <taxon>Batrachia</taxon>
        <taxon>Anura</taxon>
        <taxon>Neobatrachia</taxon>
        <taxon>Ranoidea</taxon>
        <taxon>Ranidae</taxon>
        <taxon>Staurois</taxon>
    </lineage>
</organism>
<evidence type="ECO:0000313" key="4">
    <source>
        <dbReference type="EMBL" id="CAI9547393.1"/>
    </source>
</evidence>
<feature type="compositionally biased region" description="Low complexity" evidence="1">
    <location>
        <begin position="88"/>
        <end position="101"/>
    </location>
</feature>
<feature type="region of interest" description="Disordered" evidence="1">
    <location>
        <begin position="136"/>
        <end position="191"/>
    </location>
</feature>
<evidence type="ECO:0000259" key="3">
    <source>
        <dbReference type="Pfam" id="PF07051"/>
    </source>
</evidence>
<dbReference type="PANTHER" id="PTHR13336:SF3">
    <property type="entry name" value="OCIA DOMAIN-CONTAINING PROTEIN 1"/>
    <property type="match status" value="1"/>
</dbReference>
<evidence type="ECO:0000256" key="2">
    <source>
        <dbReference type="SAM" id="Phobius"/>
    </source>
</evidence>
<feature type="region of interest" description="Disordered" evidence="1">
    <location>
        <begin position="79"/>
        <end position="101"/>
    </location>
</feature>
<reference evidence="4" key="1">
    <citation type="submission" date="2023-05" db="EMBL/GenBank/DDBJ databases">
        <authorList>
            <person name="Stuckert A."/>
        </authorList>
    </citation>
    <scope>NUCLEOTIDE SEQUENCE</scope>
</reference>